<organism evidence="1">
    <name type="scientific">Lepeophtheirus salmonis</name>
    <name type="common">Salmon louse</name>
    <name type="synonym">Caligus salmonis</name>
    <dbReference type="NCBI Taxonomy" id="72036"/>
    <lineage>
        <taxon>Eukaryota</taxon>
        <taxon>Metazoa</taxon>
        <taxon>Ecdysozoa</taxon>
        <taxon>Arthropoda</taxon>
        <taxon>Crustacea</taxon>
        <taxon>Multicrustacea</taxon>
        <taxon>Hexanauplia</taxon>
        <taxon>Copepoda</taxon>
        <taxon>Siphonostomatoida</taxon>
        <taxon>Caligidae</taxon>
        <taxon>Lepeophtheirus</taxon>
    </lineage>
</organism>
<evidence type="ECO:0000313" key="1">
    <source>
        <dbReference type="EMBL" id="CDW23216.1"/>
    </source>
</evidence>
<accession>A0A0K2TCN2</accession>
<proteinExistence type="predicted"/>
<reference evidence="1" key="1">
    <citation type="submission" date="2014-05" db="EMBL/GenBank/DDBJ databases">
        <authorList>
            <person name="Chronopoulou M."/>
        </authorList>
    </citation>
    <scope>NUCLEOTIDE SEQUENCE</scope>
    <source>
        <tissue evidence="1">Whole organism</tissue>
    </source>
</reference>
<name>A0A0K2TCN2_LEPSM</name>
<dbReference type="EMBL" id="HACA01005855">
    <property type="protein sequence ID" value="CDW23216.1"/>
    <property type="molecule type" value="Transcribed_RNA"/>
</dbReference>
<protein>
    <submittedName>
        <fullName evidence="1">Uncharacterized protein</fullName>
    </submittedName>
</protein>
<sequence>MVSKDFISFLGPITFQEICPLEIKKKCHPFSSETIPIIHGARQECIILGAVTQTHEVVIYC</sequence>
<dbReference type="AlphaFoldDB" id="A0A0K2TCN2"/>